<accession>A0AAD0J6Q2</accession>
<organism evidence="2 3">
    <name type="scientific">Burkholderia cenocepacia</name>
    <dbReference type="NCBI Taxonomy" id="95486"/>
    <lineage>
        <taxon>Bacteria</taxon>
        <taxon>Pseudomonadati</taxon>
        <taxon>Pseudomonadota</taxon>
        <taxon>Betaproteobacteria</taxon>
        <taxon>Burkholderiales</taxon>
        <taxon>Burkholderiaceae</taxon>
        <taxon>Burkholderia</taxon>
        <taxon>Burkholderia cepacia complex</taxon>
    </lineage>
</organism>
<proteinExistence type="predicted"/>
<name>A0AAD0J6Q2_9BURK</name>
<feature type="compositionally biased region" description="Basic and acidic residues" evidence="1">
    <location>
        <begin position="1"/>
        <end position="12"/>
    </location>
</feature>
<evidence type="ECO:0000313" key="3">
    <source>
        <dbReference type="Proteomes" id="UP000244809"/>
    </source>
</evidence>
<dbReference type="RefSeq" id="WP_006476584.1">
    <property type="nucleotide sequence ID" value="NZ_CADEUB010000003.1"/>
</dbReference>
<feature type="region of interest" description="Disordered" evidence="1">
    <location>
        <begin position="1"/>
        <end position="42"/>
    </location>
</feature>
<dbReference type="AlphaFoldDB" id="A0AAD0J6Q2"/>
<sequence>MEFDKQPYDPKLDAAFGAPAGAPQSGRQQDAQPPAAASGKFGAPTAATKLAGEQQANRNVGMLDFDALGAKAYQAATFGFGADLDRMLFGKQAEHATRQLATMYDQQHPMAAFGVDLAIAAVESAILPGAGRAQATRTGAALLGRHVAGGTAAGAAMGAGAGGDLSTRAKHAAEGAVEGAAAALGLSGVGVVGRAVGNWIGKLGLSQPRAAYERILRALAADGKSPQQLEDFLTKNPGSRIADFSPKVADLVAKASGKSNEAGRAINSSVRADAEGQATRLYNPSQPLQHVKQQLADNLEGLQKQMAAQYRSAYAEVTPLTAELKAALNHPDVKSLVDNVLADYQKLRMNPKSAVAQAPKYKVGQEIPTAVIDDLQKQIGRAANDKEVIGTMKAGALQAAHAALKDAQPASLDAAQRLAATIGGEASETGILGAQTWGANYAFGLKSAPIDQWRAMNPLEREYARIGMTDGLERYLREHPRMPEGMLNRIGDTMNDPQIREVLGDRTANQIKKAFRTEAARARVSDQMARGGSRRAAFEEENTERMVSHAANILGGGAIGTIVRFAAKAGFTPAQAKQIIDIATKPGGLQRLHMAGLDKGLLDHVARALREKGFVAGTTTQQGRPQITDD</sequence>
<gene>
    <name evidence="2" type="ORF">B9Z07_18960</name>
</gene>
<evidence type="ECO:0000256" key="1">
    <source>
        <dbReference type="SAM" id="MobiDB-lite"/>
    </source>
</evidence>
<evidence type="ECO:0000313" key="2">
    <source>
        <dbReference type="EMBL" id="AWG30950.1"/>
    </source>
</evidence>
<dbReference type="EMBL" id="CP021069">
    <property type="protein sequence ID" value="AWG30950.1"/>
    <property type="molecule type" value="Genomic_DNA"/>
</dbReference>
<protein>
    <submittedName>
        <fullName evidence="2">Uncharacterized protein</fullName>
    </submittedName>
</protein>
<dbReference type="Proteomes" id="UP000244809">
    <property type="component" value="Chromosome 3"/>
</dbReference>
<reference evidence="2 3" key="1">
    <citation type="submission" date="2017-04" db="EMBL/GenBank/DDBJ databases">
        <title>Complete genome sequence of Burkholderia cenocepacia PC184 Midwest clone.</title>
        <authorList>
            <person name="Mulks M.H."/>
            <person name="Cooper V.S."/>
        </authorList>
    </citation>
    <scope>NUCLEOTIDE SEQUENCE [LARGE SCALE GENOMIC DNA]</scope>
    <source>
        <strain evidence="2 3">PC184 Mulks</strain>
    </source>
</reference>